<evidence type="ECO:0000313" key="5">
    <source>
        <dbReference type="Proteomes" id="UP001172681"/>
    </source>
</evidence>
<keyword evidence="2" id="KW-0521">NADP</keyword>
<gene>
    <name evidence="4" type="ORF">H2204_005021</name>
</gene>
<dbReference type="FunFam" id="3.40.50.720:FF:000084">
    <property type="entry name" value="Short-chain dehydrogenase reductase"/>
    <property type="match status" value="1"/>
</dbReference>
<dbReference type="Pfam" id="PF13561">
    <property type="entry name" value="adh_short_C2"/>
    <property type="match status" value="1"/>
</dbReference>
<dbReference type="SUPFAM" id="SSF51735">
    <property type="entry name" value="NAD(P)-binding Rossmann-fold domains"/>
    <property type="match status" value="1"/>
</dbReference>
<dbReference type="EMBL" id="JAPDRN010000026">
    <property type="protein sequence ID" value="KAJ9637097.1"/>
    <property type="molecule type" value="Genomic_DNA"/>
</dbReference>
<dbReference type="Proteomes" id="UP001172681">
    <property type="component" value="Unassembled WGS sequence"/>
</dbReference>
<reference evidence="4" key="1">
    <citation type="submission" date="2022-10" db="EMBL/GenBank/DDBJ databases">
        <title>Culturing micro-colonial fungi from biological soil crusts in the Mojave desert and describing Neophaeococcomyces mojavensis, and introducing the new genera and species Taxawa tesnikishii.</title>
        <authorList>
            <person name="Kurbessoian T."/>
            <person name="Stajich J.E."/>
        </authorList>
    </citation>
    <scope>NUCLEOTIDE SEQUENCE</scope>
    <source>
        <strain evidence="4">TK_35</strain>
    </source>
</reference>
<sequence length="278" mass="29413">MADATPTSTFQQPKTLLGKTAVISGSSTGIGAAIARELSARGANIVLNYPFPDLRADCEAVGNTLLTSWIAVCADLSTMEGPQVLVDAAVKRFDHIHILVNNAAIVPHGPTWEIDATKWDRAMNLNARGTFFLTKAALPHLTPYKLSSPAADSGVLGGSRIICIGSGAGRLPQPGLIAYAATKGALESMIKNWAKELPPVYGCTVNGVAPGPVNTETFRKSFAHELDEVKVAFSEATPCEGSLADEDDIAWTVAFLAEPRSKWINGEYINVNGGHTIV</sequence>
<evidence type="ECO:0000256" key="1">
    <source>
        <dbReference type="ARBA" id="ARBA00006484"/>
    </source>
</evidence>
<keyword evidence="3" id="KW-0560">Oxidoreductase</keyword>
<dbReference type="GO" id="GO:0016614">
    <property type="term" value="F:oxidoreductase activity, acting on CH-OH group of donors"/>
    <property type="evidence" value="ECO:0007669"/>
    <property type="project" value="UniProtKB-ARBA"/>
</dbReference>
<comment type="caution">
    <text evidence="4">The sequence shown here is derived from an EMBL/GenBank/DDBJ whole genome shotgun (WGS) entry which is preliminary data.</text>
</comment>
<accession>A0AA38Y7V3</accession>
<dbReference type="AlphaFoldDB" id="A0AA38Y7V3"/>
<proteinExistence type="inferred from homology"/>
<keyword evidence="5" id="KW-1185">Reference proteome</keyword>
<organism evidence="4 5">
    <name type="scientific">Knufia peltigerae</name>
    <dbReference type="NCBI Taxonomy" id="1002370"/>
    <lineage>
        <taxon>Eukaryota</taxon>
        <taxon>Fungi</taxon>
        <taxon>Dikarya</taxon>
        <taxon>Ascomycota</taxon>
        <taxon>Pezizomycotina</taxon>
        <taxon>Eurotiomycetes</taxon>
        <taxon>Chaetothyriomycetidae</taxon>
        <taxon>Chaetothyriales</taxon>
        <taxon>Trichomeriaceae</taxon>
        <taxon>Knufia</taxon>
    </lineage>
</organism>
<dbReference type="Gene3D" id="3.40.50.720">
    <property type="entry name" value="NAD(P)-binding Rossmann-like Domain"/>
    <property type="match status" value="1"/>
</dbReference>
<evidence type="ECO:0000256" key="3">
    <source>
        <dbReference type="ARBA" id="ARBA00023002"/>
    </source>
</evidence>
<name>A0AA38Y7V3_9EURO</name>
<evidence type="ECO:0008006" key="6">
    <source>
        <dbReference type="Google" id="ProtNLM"/>
    </source>
</evidence>
<dbReference type="InterPro" id="IPR036291">
    <property type="entry name" value="NAD(P)-bd_dom_sf"/>
</dbReference>
<comment type="similarity">
    <text evidence="1">Belongs to the short-chain dehydrogenases/reductases (SDR) family.</text>
</comment>
<dbReference type="InterPro" id="IPR020904">
    <property type="entry name" value="Sc_DH/Rdtase_CS"/>
</dbReference>
<dbReference type="PROSITE" id="PS00061">
    <property type="entry name" value="ADH_SHORT"/>
    <property type="match status" value="1"/>
</dbReference>
<evidence type="ECO:0000256" key="2">
    <source>
        <dbReference type="ARBA" id="ARBA00022857"/>
    </source>
</evidence>
<protein>
    <recommendedName>
        <fullName evidence="6">3-oxoacyl-[acyl-carrier protein] reductase</fullName>
    </recommendedName>
</protein>
<evidence type="ECO:0000313" key="4">
    <source>
        <dbReference type="EMBL" id="KAJ9637097.1"/>
    </source>
</evidence>
<dbReference type="InterPro" id="IPR002347">
    <property type="entry name" value="SDR_fam"/>
</dbReference>
<dbReference type="PANTHER" id="PTHR48107:SF7">
    <property type="entry name" value="RE15974P"/>
    <property type="match status" value="1"/>
</dbReference>
<dbReference type="PANTHER" id="PTHR48107">
    <property type="entry name" value="NADPH-DEPENDENT ALDEHYDE REDUCTASE-LIKE PROTEIN, CHLOROPLASTIC-RELATED"/>
    <property type="match status" value="1"/>
</dbReference>
<dbReference type="PRINTS" id="PR00081">
    <property type="entry name" value="GDHRDH"/>
</dbReference>